<proteinExistence type="predicted"/>
<dbReference type="EMBL" id="SBIP01000001">
    <property type="protein sequence ID" value="RWX81873.1"/>
    <property type="molecule type" value="Genomic_DNA"/>
</dbReference>
<reference evidence="2 3" key="1">
    <citation type="submission" date="2019-01" db="EMBL/GenBank/DDBJ databases">
        <title>The draft genome of Rhizobium sp. 24NR.</title>
        <authorList>
            <person name="Liu L."/>
            <person name="Liang L."/>
            <person name="Shi S."/>
            <person name="Xu L."/>
            <person name="Wang X."/>
            <person name="Li L."/>
            <person name="Zhang X."/>
        </authorList>
    </citation>
    <scope>NUCLEOTIDE SEQUENCE [LARGE SCALE GENOMIC DNA]</scope>
    <source>
        <strain evidence="2 3">24NR</strain>
    </source>
</reference>
<dbReference type="Proteomes" id="UP000287687">
    <property type="component" value="Unassembled WGS sequence"/>
</dbReference>
<evidence type="ECO:0000313" key="3">
    <source>
        <dbReference type="Proteomes" id="UP000287687"/>
    </source>
</evidence>
<dbReference type="Pfam" id="PF09084">
    <property type="entry name" value="NMT1"/>
    <property type="match status" value="1"/>
</dbReference>
<dbReference type="PANTHER" id="PTHR30024:SF42">
    <property type="entry name" value="ALIPHATIC SULFONATES-BINDING PROTEIN-RELATED"/>
    <property type="match status" value="1"/>
</dbReference>
<name>A0A444LNK0_9HYPH</name>
<feature type="domain" description="SsuA/THI5-like" evidence="1">
    <location>
        <begin position="8"/>
        <end position="132"/>
    </location>
</feature>
<dbReference type="PANTHER" id="PTHR30024">
    <property type="entry name" value="ALIPHATIC SULFONATES-BINDING PROTEIN-RELATED"/>
    <property type="match status" value="1"/>
</dbReference>
<keyword evidence="3" id="KW-1185">Reference proteome</keyword>
<gene>
    <name evidence="2" type="ORF">EPK99_03285</name>
</gene>
<dbReference type="SUPFAM" id="SSF53850">
    <property type="entry name" value="Periplasmic binding protein-like II"/>
    <property type="match status" value="1"/>
</dbReference>
<sequence length="256" mass="27300">MKPEFAAYTEGRETADRLTRGEFDIGGTGSTPPILAQAAGLSVTYAAASAPRPANGAILVSKASDIQSVGDLKGKPVALVDGSFLTYFLAKQLEEDGFRLTDVERRDIAPIASSEALRDGAVSAWVAMAPHLEQSLASGEFRVLANCGNLIPNRSQFWTIEARGLSAETLQDFAGELKLLGAQIAADPEKAAALLSAGGEEAERRAWTRVVSERNWQVITAGDALLREQQAEADTLYRHGDLVAQLTIDTKNGKES</sequence>
<protein>
    <submittedName>
        <fullName evidence="2">ABC transporter</fullName>
    </submittedName>
</protein>
<dbReference type="OrthoDB" id="7374754at2"/>
<accession>A0A444LNK0</accession>
<organism evidence="2 3">
    <name type="scientific">Neorhizobium lilium</name>
    <dbReference type="NCBI Taxonomy" id="2503024"/>
    <lineage>
        <taxon>Bacteria</taxon>
        <taxon>Pseudomonadati</taxon>
        <taxon>Pseudomonadota</taxon>
        <taxon>Alphaproteobacteria</taxon>
        <taxon>Hyphomicrobiales</taxon>
        <taxon>Rhizobiaceae</taxon>
        <taxon>Rhizobium/Agrobacterium group</taxon>
        <taxon>Neorhizobium</taxon>
    </lineage>
</organism>
<dbReference type="AlphaFoldDB" id="A0A444LNK0"/>
<comment type="caution">
    <text evidence="2">The sequence shown here is derived from an EMBL/GenBank/DDBJ whole genome shotgun (WGS) entry which is preliminary data.</text>
</comment>
<dbReference type="InterPro" id="IPR015168">
    <property type="entry name" value="SsuA/THI5"/>
</dbReference>
<evidence type="ECO:0000259" key="1">
    <source>
        <dbReference type="Pfam" id="PF09084"/>
    </source>
</evidence>
<dbReference type="Gene3D" id="3.40.190.10">
    <property type="entry name" value="Periplasmic binding protein-like II"/>
    <property type="match status" value="2"/>
</dbReference>
<evidence type="ECO:0000313" key="2">
    <source>
        <dbReference type="EMBL" id="RWX81873.1"/>
    </source>
</evidence>